<evidence type="ECO:0008006" key="4">
    <source>
        <dbReference type="Google" id="ProtNLM"/>
    </source>
</evidence>
<dbReference type="RefSeq" id="WP_189988511.1">
    <property type="nucleotide sequence ID" value="NZ_BMZS01000003.1"/>
</dbReference>
<evidence type="ECO:0000256" key="1">
    <source>
        <dbReference type="SAM" id="Phobius"/>
    </source>
</evidence>
<evidence type="ECO:0000313" key="3">
    <source>
        <dbReference type="Proteomes" id="UP000630353"/>
    </source>
</evidence>
<dbReference type="EMBL" id="BMZS01000003">
    <property type="protein sequence ID" value="GHD47112.1"/>
    <property type="molecule type" value="Genomic_DNA"/>
</dbReference>
<feature type="transmembrane region" description="Helical" evidence="1">
    <location>
        <begin position="7"/>
        <end position="31"/>
    </location>
</feature>
<comment type="caution">
    <text evidence="2">The sequence shown here is derived from an EMBL/GenBank/DDBJ whole genome shotgun (WGS) entry which is preliminary data.</text>
</comment>
<evidence type="ECO:0000313" key="2">
    <source>
        <dbReference type="EMBL" id="GHD47112.1"/>
    </source>
</evidence>
<dbReference type="Gene3D" id="1.20.120.1490">
    <property type="match status" value="1"/>
</dbReference>
<protein>
    <recommendedName>
        <fullName evidence="4">Periplasmic heavy metal sensor</fullName>
    </recommendedName>
</protein>
<reference evidence="2" key="1">
    <citation type="journal article" date="2014" name="Int. J. Syst. Evol. Microbiol.">
        <title>Complete genome sequence of Corynebacterium casei LMG S-19264T (=DSM 44701T), isolated from a smear-ripened cheese.</title>
        <authorList>
            <consortium name="US DOE Joint Genome Institute (JGI-PGF)"/>
            <person name="Walter F."/>
            <person name="Albersmeier A."/>
            <person name="Kalinowski J."/>
            <person name="Ruckert C."/>
        </authorList>
    </citation>
    <scope>NUCLEOTIDE SEQUENCE</scope>
    <source>
        <strain evidence="2">KCTC 42651</strain>
    </source>
</reference>
<reference evidence="2" key="2">
    <citation type="submission" date="2020-09" db="EMBL/GenBank/DDBJ databases">
        <authorList>
            <person name="Sun Q."/>
            <person name="Kim S."/>
        </authorList>
    </citation>
    <scope>NUCLEOTIDE SEQUENCE</scope>
    <source>
        <strain evidence="2">KCTC 42651</strain>
    </source>
</reference>
<sequence length="164" mass="18838">MTTRLRLMALVLFGSLAVNLFLGGLMVGRWLEPHHPPGPPHGPRFEREDRGPGAPPFWLRRAIGPEGAETLDEVWRKHAPTIEPLRDELRRSRSAVIDTLEAEPFDSRAYAAALEDMQARTGRLFEAIHGAMVDVVEHLTPEQRRQMVEQSREWHRRHDRSKDD</sequence>
<organism evidence="2 3">
    <name type="scientific">Thalassobaculum fulvum</name>
    <dbReference type="NCBI Taxonomy" id="1633335"/>
    <lineage>
        <taxon>Bacteria</taxon>
        <taxon>Pseudomonadati</taxon>
        <taxon>Pseudomonadota</taxon>
        <taxon>Alphaproteobacteria</taxon>
        <taxon>Rhodospirillales</taxon>
        <taxon>Thalassobaculaceae</taxon>
        <taxon>Thalassobaculum</taxon>
    </lineage>
</organism>
<dbReference type="AlphaFoldDB" id="A0A918XQH7"/>
<keyword evidence="1" id="KW-0812">Transmembrane</keyword>
<keyword evidence="3" id="KW-1185">Reference proteome</keyword>
<name>A0A918XQH7_9PROT</name>
<keyword evidence="1" id="KW-0472">Membrane</keyword>
<dbReference type="Proteomes" id="UP000630353">
    <property type="component" value="Unassembled WGS sequence"/>
</dbReference>
<proteinExistence type="predicted"/>
<keyword evidence="1" id="KW-1133">Transmembrane helix</keyword>
<dbReference type="InterPro" id="IPR025961">
    <property type="entry name" value="Metal_resist"/>
</dbReference>
<accession>A0A918XQH7</accession>
<dbReference type="Pfam" id="PF13801">
    <property type="entry name" value="Metal_resist"/>
    <property type="match status" value="1"/>
</dbReference>
<gene>
    <name evidence="2" type="ORF">GCM10017083_17050</name>
</gene>